<comment type="catalytic activity">
    <reaction evidence="13">
        <text>pyridoxal + ATP = pyridoxal 5'-phosphate + ADP + H(+)</text>
        <dbReference type="Rhea" id="RHEA:10224"/>
        <dbReference type="ChEBI" id="CHEBI:15378"/>
        <dbReference type="ChEBI" id="CHEBI:17310"/>
        <dbReference type="ChEBI" id="CHEBI:30616"/>
        <dbReference type="ChEBI" id="CHEBI:456216"/>
        <dbReference type="ChEBI" id="CHEBI:597326"/>
        <dbReference type="EC" id="2.7.1.35"/>
    </reaction>
</comment>
<dbReference type="GO" id="GO:0008972">
    <property type="term" value="F:phosphomethylpyrimidine kinase activity"/>
    <property type="evidence" value="ECO:0007669"/>
    <property type="project" value="InterPro"/>
</dbReference>
<dbReference type="RefSeq" id="WP_104968604.1">
    <property type="nucleotide sequence ID" value="NZ_CP025536.1"/>
</dbReference>
<organism evidence="15 16">
    <name type="scientific">Streptococcus pluranimalium</name>
    <dbReference type="NCBI Taxonomy" id="82348"/>
    <lineage>
        <taxon>Bacteria</taxon>
        <taxon>Bacillati</taxon>
        <taxon>Bacillota</taxon>
        <taxon>Bacilli</taxon>
        <taxon>Lactobacillales</taxon>
        <taxon>Streptococcaceae</taxon>
        <taxon>Streptococcus</taxon>
    </lineage>
</organism>
<dbReference type="GO" id="GO:0008478">
    <property type="term" value="F:pyridoxal kinase activity"/>
    <property type="evidence" value="ECO:0007669"/>
    <property type="project" value="UniProtKB-EC"/>
</dbReference>
<dbReference type="Pfam" id="PF08543">
    <property type="entry name" value="Phos_pyr_kin"/>
    <property type="match status" value="1"/>
</dbReference>
<keyword evidence="8" id="KW-0460">Magnesium</keyword>
<dbReference type="InterPro" id="IPR029056">
    <property type="entry name" value="Ribokinase-like"/>
</dbReference>
<dbReference type="Proteomes" id="UP000238956">
    <property type="component" value="Chromosome"/>
</dbReference>
<keyword evidence="4" id="KW-0479">Metal-binding</keyword>
<evidence type="ECO:0000256" key="12">
    <source>
        <dbReference type="ARBA" id="ARBA00042531"/>
    </source>
</evidence>
<dbReference type="NCBIfam" id="NF009078">
    <property type="entry name" value="PRK12413.1"/>
    <property type="match status" value="1"/>
</dbReference>
<keyword evidence="16" id="KW-1185">Reference proteome</keyword>
<proteinExistence type="inferred from homology"/>
<reference evidence="15 16" key="1">
    <citation type="submission" date="2017-12" db="EMBL/GenBank/DDBJ databases">
        <authorList>
            <person name="Hurst M.R.H."/>
        </authorList>
    </citation>
    <scope>NUCLEOTIDE SEQUENCE [LARGE SCALE GENOMIC DNA]</scope>
    <source>
        <strain evidence="15 16">TH11417</strain>
    </source>
</reference>
<evidence type="ECO:0000256" key="1">
    <source>
        <dbReference type="ARBA" id="ARBA00009879"/>
    </source>
</evidence>
<dbReference type="PANTHER" id="PTHR20858:SF19">
    <property type="entry name" value="PYRIDOXINE KINASE"/>
    <property type="match status" value="1"/>
</dbReference>
<evidence type="ECO:0000259" key="14">
    <source>
        <dbReference type="Pfam" id="PF08543"/>
    </source>
</evidence>
<evidence type="ECO:0000256" key="4">
    <source>
        <dbReference type="ARBA" id="ARBA00022723"/>
    </source>
</evidence>
<evidence type="ECO:0000256" key="9">
    <source>
        <dbReference type="ARBA" id="ARBA00042307"/>
    </source>
</evidence>
<dbReference type="CDD" id="cd01169">
    <property type="entry name" value="HMPP_kinase"/>
    <property type="match status" value="1"/>
</dbReference>
<evidence type="ECO:0000256" key="8">
    <source>
        <dbReference type="ARBA" id="ARBA00022842"/>
    </source>
</evidence>
<gene>
    <name evidence="15" type="ORF">C0J00_09400</name>
</gene>
<evidence type="ECO:0000256" key="3">
    <source>
        <dbReference type="ARBA" id="ARBA00022679"/>
    </source>
</evidence>
<keyword evidence="6 15" id="KW-0418">Kinase</keyword>
<evidence type="ECO:0000256" key="5">
    <source>
        <dbReference type="ARBA" id="ARBA00022741"/>
    </source>
</evidence>
<evidence type="ECO:0000313" key="16">
    <source>
        <dbReference type="Proteomes" id="UP000238956"/>
    </source>
</evidence>
<dbReference type="OrthoDB" id="9810880at2"/>
<dbReference type="Gene3D" id="3.40.1190.20">
    <property type="match status" value="1"/>
</dbReference>
<dbReference type="GO" id="GO:0005524">
    <property type="term" value="F:ATP binding"/>
    <property type="evidence" value="ECO:0007669"/>
    <property type="project" value="UniProtKB-KW"/>
</dbReference>
<protein>
    <recommendedName>
        <fullName evidence="2">pyridoxal kinase</fullName>
        <ecNumber evidence="2">2.7.1.35</ecNumber>
    </recommendedName>
    <alternativeName>
        <fullName evidence="10">PN/PL/PM kinase</fullName>
    </alternativeName>
    <alternativeName>
        <fullName evidence="11">Pyridoxal kinase</fullName>
    </alternativeName>
    <alternativeName>
        <fullName evidence="9">Pyridoxamine kinase</fullName>
    </alternativeName>
    <alternativeName>
        <fullName evidence="12">Vitamin B6 kinase</fullName>
    </alternativeName>
</protein>
<comment type="similarity">
    <text evidence="1">Belongs to the ThiD family.</text>
</comment>
<name>A0A2L0D6T1_9STRE</name>
<evidence type="ECO:0000256" key="10">
    <source>
        <dbReference type="ARBA" id="ARBA00042348"/>
    </source>
</evidence>
<keyword evidence="5" id="KW-0547">Nucleotide-binding</keyword>
<dbReference type="GeneID" id="98394120"/>
<dbReference type="InterPro" id="IPR013749">
    <property type="entry name" value="PM/HMP-P_kinase-1"/>
</dbReference>
<evidence type="ECO:0000256" key="11">
    <source>
        <dbReference type="ARBA" id="ARBA00042396"/>
    </source>
</evidence>
<dbReference type="KEGG" id="splr:C0J00_09400"/>
<evidence type="ECO:0000256" key="2">
    <source>
        <dbReference type="ARBA" id="ARBA00012104"/>
    </source>
</evidence>
<keyword evidence="7" id="KW-0067">ATP-binding</keyword>
<keyword evidence="3" id="KW-0808">Transferase</keyword>
<dbReference type="GO" id="GO:0008902">
    <property type="term" value="F:hydroxymethylpyrimidine kinase activity"/>
    <property type="evidence" value="ECO:0007669"/>
    <property type="project" value="TreeGrafter"/>
</dbReference>
<dbReference type="EC" id="2.7.1.35" evidence="2"/>
<dbReference type="GO" id="GO:0005829">
    <property type="term" value="C:cytosol"/>
    <property type="evidence" value="ECO:0007669"/>
    <property type="project" value="TreeGrafter"/>
</dbReference>
<sequence>MKTPYILTIAGNDILSGGGFQADLATFSAHKLYGFLAQTCMTAITDDGFEIFPTDDNLFQKQLDSLKGIPFSAIKIGLLPTPQIARAVKVFIQKRPQVPVVLDPVLVFKENADQEVAQMSQELQELFPYATIITPNLKEAELLSGQSISNLEEMGNAARVLQQMGAKSVVIKGGARLEGDQAFDVLLREDGQVDFLQSSLLDRNNQGAGCTFASAIASGLAKDRTIRQSSQAAKDFVYQSIAHSNDYGVTQYETD</sequence>
<evidence type="ECO:0000256" key="13">
    <source>
        <dbReference type="ARBA" id="ARBA00049293"/>
    </source>
</evidence>
<evidence type="ECO:0000256" key="6">
    <source>
        <dbReference type="ARBA" id="ARBA00022777"/>
    </source>
</evidence>
<reference evidence="15 16" key="2">
    <citation type="submission" date="2018-02" db="EMBL/GenBank/DDBJ databases">
        <title>Whole genome sequencing analysis of Streptococcus pluranimalium isolated from cattle infected mastitis in China.</title>
        <authorList>
            <person name="Zhang J.-R."/>
            <person name="Hu G.-Z."/>
        </authorList>
    </citation>
    <scope>NUCLEOTIDE SEQUENCE [LARGE SCALE GENOMIC DNA]</scope>
    <source>
        <strain evidence="15 16">TH11417</strain>
    </source>
</reference>
<evidence type="ECO:0000256" key="7">
    <source>
        <dbReference type="ARBA" id="ARBA00022840"/>
    </source>
</evidence>
<feature type="domain" description="Pyridoxamine kinase/Phosphomethylpyrimidine kinase" evidence="14">
    <location>
        <begin position="13"/>
        <end position="249"/>
    </location>
</feature>
<dbReference type="SUPFAM" id="SSF53613">
    <property type="entry name" value="Ribokinase-like"/>
    <property type="match status" value="1"/>
</dbReference>
<dbReference type="GO" id="GO:0009228">
    <property type="term" value="P:thiamine biosynthetic process"/>
    <property type="evidence" value="ECO:0007669"/>
    <property type="project" value="InterPro"/>
</dbReference>
<dbReference type="EMBL" id="CP025536">
    <property type="protein sequence ID" value="AUW97299.1"/>
    <property type="molecule type" value="Genomic_DNA"/>
</dbReference>
<dbReference type="GO" id="GO:0046872">
    <property type="term" value="F:metal ion binding"/>
    <property type="evidence" value="ECO:0007669"/>
    <property type="project" value="UniProtKB-KW"/>
</dbReference>
<dbReference type="InterPro" id="IPR004399">
    <property type="entry name" value="HMP/HMP-P_kinase_dom"/>
</dbReference>
<dbReference type="PANTHER" id="PTHR20858">
    <property type="entry name" value="PHOSPHOMETHYLPYRIMIDINE KINASE"/>
    <property type="match status" value="1"/>
</dbReference>
<evidence type="ECO:0000313" key="15">
    <source>
        <dbReference type="EMBL" id="AUW97299.1"/>
    </source>
</evidence>
<accession>A0A2L0D6T1</accession>
<dbReference type="AlphaFoldDB" id="A0A2L0D6T1"/>